<dbReference type="OrthoDB" id="95460at2"/>
<evidence type="ECO:0000256" key="10">
    <source>
        <dbReference type="ARBA" id="ARBA00022777"/>
    </source>
</evidence>
<evidence type="ECO:0000256" key="3">
    <source>
        <dbReference type="ARBA" id="ARBA00015565"/>
    </source>
</evidence>
<dbReference type="GO" id="GO:0005886">
    <property type="term" value="C:plasma membrane"/>
    <property type="evidence" value="ECO:0007669"/>
    <property type="project" value="TreeGrafter"/>
</dbReference>
<feature type="domain" description="PTS EIIA type-2" evidence="11">
    <location>
        <begin position="2"/>
        <end position="142"/>
    </location>
</feature>
<reference evidence="13 14" key="1">
    <citation type="submission" date="2007-01" db="EMBL/GenBank/DDBJ databases">
        <title>Complete sequence of Psychromonas ingrahamii 37.</title>
        <authorList>
            <consortium name="US DOE Joint Genome Institute"/>
            <person name="Copeland A."/>
            <person name="Lucas S."/>
            <person name="Lapidus A."/>
            <person name="Barry K."/>
            <person name="Detter J.C."/>
            <person name="Glavina del Rio T."/>
            <person name="Hammon N."/>
            <person name="Israni S."/>
            <person name="Dalin E."/>
            <person name="Tice H."/>
            <person name="Pitluck S."/>
            <person name="Thompson L.S."/>
            <person name="Brettin T."/>
            <person name="Bruce D."/>
            <person name="Han C."/>
            <person name="Tapia R."/>
            <person name="Schmutz J."/>
            <person name="Larimer F."/>
            <person name="Land M."/>
            <person name="Hauser L."/>
            <person name="Kyrpides N."/>
            <person name="Ivanova N."/>
            <person name="Staley J."/>
            <person name="Richardson P."/>
        </authorList>
    </citation>
    <scope>NUCLEOTIDE SEQUENCE [LARGE SCALE GENOMIC DNA]</scope>
    <source>
        <strain evidence="13 14">37</strain>
    </source>
</reference>
<dbReference type="eggNOG" id="COG1925">
    <property type="taxonomic scope" value="Bacteria"/>
</dbReference>
<dbReference type="PROSITE" id="PS00369">
    <property type="entry name" value="PTS_HPR_HIS"/>
    <property type="match status" value="1"/>
</dbReference>
<dbReference type="GO" id="GO:0009401">
    <property type="term" value="P:phosphoenolpyruvate-dependent sugar phosphotransferase system"/>
    <property type="evidence" value="ECO:0007669"/>
    <property type="project" value="UniProtKB-KW"/>
</dbReference>
<comment type="function">
    <text evidence="1">The phosphoenolpyruvate-dependent sugar phosphotransferase system (sugar PTS), a major carbohydrate active transport system, catalyzes the phosphorylation of incoming sugar substrates concomitantly with their translocation across the cell membrane. The enzyme II FruAB PTS system is involved in fructose transport.</text>
</comment>
<dbReference type="PROSITE" id="PS00589">
    <property type="entry name" value="PTS_HPR_SER"/>
    <property type="match status" value="1"/>
</dbReference>
<dbReference type="InterPro" id="IPR016152">
    <property type="entry name" value="PTrfase/Anion_transptr"/>
</dbReference>
<dbReference type="PRINTS" id="PR00107">
    <property type="entry name" value="PHOSPHOCPHPR"/>
</dbReference>
<evidence type="ECO:0000256" key="9">
    <source>
        <dbReference type="ARBA" id="ARBA00022683"/>
    </source>
</evidence>
<dbReference type="GO" id="GO:0090563">
    <property type="term" value="F:protein-phosphocysteine-sugar phosphotransferase activity"/>
    <property type="evidence" value="ECO:0007669"/>
    <property type="project" value="TreeGrafter"/>
</dbReference>
<keyword evidence="8" id="KW-0808">Transferase</keyword>
<dbReference type="KEGG" id="pin:Ping_3551"/>
<dbReference type="InterPro" id="IPR002178">
    <property type="entry name" value="PTS_EIIA_type-2_dom"/>
</dbReference>
<evidence type="ECO:0000256" key="6">
    <source>
        <dbReference type="ARBA" id="ARBA00022553"/>
    </source>
</evidence>
<dbReference type="PROSITE" id="PS00372">
    <property type="entry name" value="PTS_EIIA_TYPE_2_HIS"/>
    <property type="match status" value="1"/>
</dbReference>
<dbReference type="SUPFAM" id="SSF55804">
    <property type="entry name" value="Phoshotransferase/anion transport protein"/>
    <property type="match status" value="2"/>
</dbReference>
<evidence type="ECO:0000313" key="14">
    <source>
        <dbReference type="Proteomes" id="UP000000639"/>
    </source>
</evidence>
<dbReference type="InterPro" id="IPR002114">
    <property type="entry name" value="PTS_HPr_Ser_P_site"/>
</dbReference>
<keyword evidence="5" id="KW-0963">Cytoplasm</keyword>
<evidence type="ECO:0000313" key="13">
    <source>
        <dbReference type="EMBL" id="ABM05234.1"/>
    </source>
</evidence>
<keyword evidence="7" id="KW-0762">Sugar transport</keyword>
<evidence type="ECO:0000256" key="1">
    <source>
        <dbReference type="ARBA" id="ARBA00003136"/>
    </source>
</evidence>
<evidence type="ECO:0000256" key="5">
    <source>
        <dbReference type="ARBA" id="ARBA00022490"/>
    </source>
</evidence>
<dbReference type="PANTHER" id="PTHR30181:SF3">
    <property type="entry name" value="MULTIPHOSPHORYL TRANSFER PROTEIN"/>
    <property type="match status" value="1"/>
</dbReference>
<dbReference type="InterPro" id="IPR035895">
    <property type="entry name" value="HPr-like_sf"/>
</dbReference>
<sequence>MLSINTHDIILSQAAENKQDAIKSIANGLMDKGYVEIGYVNGMLAREAQNTTFLGNGIAIPHGTTDTRDQIKQTGVILHHFPQGVNWGDDNMVYLAIGIAAKSDQHLEILKMLTKVLSAEGVEQQLQNATTAETIVDLLTGKVQTEMLLTTDLIQLETAAQDISQLTALAADLIKNQGAVGDTFADAIAANNPTHLGQGLWLTASNQGVNKTALSFVKVSQSFQHLDKPVSGLLCIASNSELHLKTLDFLIDMIAKQKVDKFFSSNQEQVINLLTKETLEGTQKTFTIRNPHGLHARPGAMLVNTAKKFAATIQLAKTDTPDKTVNAKSLMKVMTLGVKFKDQLQVTAQGEDADQALLAIGQAIEDGLGEKIQ</sequence>
<accession>A1T0G9</accession>
<keyword evidence="4" id="KW-0813">Transport</keyword>
<dbReference type="NCBIfam" id="NF008319">
    <property type="entry name" value="PRK11109.1"/>
    <property type="match status" value="1"/>
</dbReference>
<keyword evidence="9" id="KW-0598">Phosphotransferase system</keyword>
<dbReference type="eggNOG" id="COG1762">
    <property type="taxonomic scope" value="Bacteria"/>
</dbReference>
<dbReference type="Proteomes" id="UP000000639">
    <property type="component" value="Chromosome"/>
</dbReference>
<dbReference type="InterPro" id="IPR050893">
    <property type="entry name" value="Sugar_PTS"/>
</dbReference>
<dbReference type="CDD" id="cd00211">
    <property type="entry name" value="PTS_IIA_fru"/>
    <property type="match status" value="1"/>
</dbReference>
<dbReference type="Pfam" id="PF00381">
    <property type="entry name" value="PTS-HPr"/>
    <property type="match status" value="1"/>
</dbReference>
<dbReference type="InterPro" id="IPR000032">
    <property type="entry name" value="HPr-like"/>
</dbReference>
<comment type="subcellular location">
    <subcellularLocation>
        <location evidence="2">Cytoplasm</location>
    </subcellularLocation>
</comment>
<dbReference type="Pfam" id="PF00359">
    <property type="entry name" value="PTS_EIIA_2"/>
    <property type="match status" value="2"/>
</dbReference>
<dbReference type="InterPro" id="IPR001020">
    <property type="entry name" value="PTS_HPr_His_P_site"/>
</dbReference>
<dbReference type="CDD" id="cd00367">
    <property type="entry name" value="PTS-HPr_like"/>
    <property type="match status" value="1"/>
</dbReference>
<organism evidence="13 14">
    <name type="scientific">Psychromonas ingrahamii (strain DSM 17664 / CCUG 51855 / 37)</name>
    <dbReference type="NCBI Taxonomy" id="357804"/>
    <lineage>
        <taxon>Bacteria</taxon>
        <taxon>Pseudomonadati</taxon>
        <taxon>Pseudomonadota</taxon>
        <taxon>Gammaproteobacteria</taxon>
        <taxon>Alteromonadales</taxon>
        <taxon>Psychromonadaceae</taxon>
        <taxon>Psychromonas</taxon>
    </lineage>
</organism>
<evidence type="ECO:0000259" key="11">
    <source>
        <dbReference type="PROSITE" id="PS51094"/>
    </source>
</evidence>
<protein>
    <recommendedName>
        <fullName evidence="3">Multiphosphoryl transfer protein</fullName>
    </recommendedName>
</protein>
<dbReference type="SUPFAM" id="SSF55594">
    <property type="entry name" value="HPr-like"/>
    <property type="match status" value="1"/>
</dbReference>
<evidence type="ECO:0000256" key="7">
    <source>
        <dbReference type="ARBA" id="ARBA00022597"/>
    </source>
</evidence>
<evidence type="ECO:0000256" key="2">
    <source>
        <dbReference type="ARBA" id="ARBA00004496"/>
    </source>
</evidence>
<dbReference type="NCBIfam" id="TIGR01003">
    <property type="entry name" value="PTS_HPr_family"/>
    <property type="match status" value="1"/>
</dbReference>
<dbReference type="HOGENOM" id="CLU_046384_0_0_6"/>
<dbReference type="STRING" id="357804.Ping_3551"/>
<dbReference type="PANTHER" id="PTHR30181">
    <property type="entry name" value="MANNITOL PERMEASE IIC COMPONENT"/>
    <property type="match status" value="1"/>
</dbReference>
<dbReference type="PROSITE" id="PS51094">
    <property type="entry name" value="PTS_EIIA_TYPE_2"/>
    <property type="match status" value="1"/>
</dbReference>
<dbReference type="RefSeq" id="WP_011771782.1">
    <property type="nucleotide sequence ID" value="NC_008709.1"/>
</dbReference>
<dbReference type="PROSITE" id="PS51350">
    <property type="entry name" value="PTS_HPR_DOM"/>
    <property type="match status" value="1"/>
</dbReference>
<dbReference type="Gene3D" id="3.30.1340.10">
    <property type="entry name" value="HPr-like"/>
    <property type="match status" value="1"/>
</dbReference>
<keyword evidence="10" id="KW-0418">Kinase</keyword>
<dbReference type="GO" id="GO:0016301">
    <property type="term" value="F:kinase activity"/>
    <property type="evidence" value="ECO:0007669"/>
    <property type="project" value="UniProtKB-KW"/>
</dbReference>
<evidence type="ECO:0000256" key="4">
    <source>
        <dbReference type="ARBA" id="ARBA00022448"/>
    </source>
</evidence>
<feature type="domain" description="HPr" evidence="12">
    <location>
        <begin position="281"/>
        <end position="371"/>
    </location>
</feature>
<dbReference type="AlphaFoldDB" id="A1T0G9"/>
<dbReference type="Gene3D" id="3.40.930.10">
    <property type="entry name" value="Mannitol-specific EII, Chain A"/>
    <property type="match status" value="2"/>
</dbReference>
<keyword evidence="6" id="KW-0597">Phosphoprotein</keyword>
<name>A1T0G9_PSYIN</name>
<keyword evidence="14" id="KW-1185">Reference proteome</keyword>
<evidence type="ECO:0000256" key="8">
    <source>
        <dbReference type="ARBA" id="ARBA00022679"/>
    </source>
</evidence>
<proteinExistence type="predicted"/>
<evidence type="ECO:0000259" key="12">
    <source>
        <dbReference type="PROSITE" id="PS51350"/>
    </source>
</evidence>
<dbReference type="GO" id="GO:0005737">
    <property type="term" value="C:cytoplasm"/>
    <property type="evidence" value="ECO:0007669"/>
    <property type="project" value="UniProtKB-SubCell"/>
</dbReference>
<dbReference type="eggNOG" id="COG4668">
    <property type="taxonomic scope" value="Bacteria"/>
</dbReference>
<gene>
    <name evidence="13" type="ordered locus">Ping_3551</name>
</gene>
<dbReference type="EMBL" id="CP000510">
    <property type="protein sequence ID" value="ABM05234.1"/>
    <property type="molecule type" value="Genomic_DNA"/>
</dbReference>